<dbReference type="InterPro" id="IPR058240">
    <property type="entry name" value="rSAM_sf"/>
</dbReference>
<dbReference type="RefSeq" id="WP_145034554.1">
    <property type="nucleotide sequence ID" value="NZ_CP036271.1"/>
</dbReference>
<organism evidence="7 8">
    <name type="scientific">Caulifigura coniformis</name>
    <dbReference type="NCBI Taxonomy" id="2527983"/>
    <lineage>
        <taxon>Bacteria</taxon>
        <taxon>Pseudomonadati</taxon>
        <taxon>Planctomycetota</taxon>
        <taxon>Planctomycetia</taxon>
        <taxon>Planctomycetales</taxon>
        <taxon>Planctomycetaceae</taxon>
        <taxon>Caulifigura</taxon>
    </lineage>
</organism>
<proteinExistence type="predicted"/>
<dbReference type="SMART" id="SM00729">
    <property type="entry name" value="Elp3"/>
    <property type="match status" value="1"/>
</dbReference>
<dbReference type="OrthoDB" id="9808022at2"/>
<dbReference type="SFLD" id="SFLDS00029">
    <property type="entry name" value="Radical_SAM"/>
    <property type="match status" value="1"/>
</dbReference>
<comment type="cofactor">
    <cofactor evidence="1">
        <name>[4Fe-4S] cluster</name>
        <dbReference type="ChEBI" id="CHEBI:49883"/>
    </cofactor>
</comment>
<name>A0A517SM22_9PLAN</name>
<dbReference type="PROSITE" id="PS51918">
    <property type="entry name" value="RADICAL_SAM"/>
    <property type="match status" value="1"/>
</dbReference>
<evidence type="ECO:0000256" key="4">
    <source>
        <dbReference type="ARBA" id="ARBA00023004"/>
    </source>
</evidence>
<dbReference type="GO" id="GO:0006779">
    <property type="term" value="P:porphyrin-containing compound biosynthetic process"/>
    <property type="evidence" value="ECO:0007669"/>
    <property type="project" value="TreeGrafter"/>
</dbReference>
<dbReference type="EC" id="1.3.98.3" evidence="7"/>
<keyword evidence="8" id="KW-1185">Reference proteome</keyword>
<evidence type="ECO:0000256" key="2">
    <source>
        <dbReference type="ARBA" id="ARBA00022691"/>
    </source>
</evidence>
<accession>A0A517SM22</accession>
<dbReference type="InterPro" id="IPR013785">
    <property type="entry name" value="Aldolase_TIM"/>
</dbReference>
<dbReference type="Proteomes" id="UP000315700">
    <property type="component" value="Chromosome"/>
</dbReference>
<keyword evidence="7" id="KW-0560">Oxidoreductase</keyword>
<dbReference type="InterPro" id="IPR006638">
    <property type="entry name" value="Elp3/MiaA/NifB-like_rSAM"/>
</dbReference>
<evidence type="ECO:0000313" key="8">
    <source>
        <dbReference type="Proteomes" id="UP000315700"/>
    </source>
</evidence>
<dbReference type="FunCoup" id="A0A517SM22">
    <property type="interactions" value="218"/>
</dbReference>
<dbReference type="InterPro" id="IPR010723">
    <property type="entry name" value="HemN_C"/>
</dbReference>
<reference evidence="7 8" key="1">
    <citation type="submission" date="2019-02" db="EMBL/GenBank/DDBJ databases">
        <title>Deep-cultivation of Planctomycetes and their phenomic and genomic characterization uncovers novel biology.</title>
        <authorList>
            <person name="Wiegand S."/>
            <person name="Jogler M."/>
            <person name="Boedeker C."/>
            <person name="Pinto D."/>
            <person name="Vollmers J."/>
            <person name="Rivas-Marin E."/>
            <person name="Kohn T."/>
            <person name="Peeters S.H."/>
            <person name="Heuer A."/>
            <person name="Rast P."/>
            <person name="Oberbeckmann S."/>
            <person name="Bunk B."/>
            <person name="Jeske O."/>
            <person name="Meyerdierks A."/>
            <person name="Storesund J.E."/>
            <person name="Kallscheuer N."/>
            <person name="Luecker S."/>
            <person name="Lage O.M."/>
            <person name="Pohl T."/>
            <person name="Merkel B.J."/>
            <person name="Hornburger P."/>
            <person name="Mueller R.-W."/>
            <person name="Bruemmer F."/>
            <person name="Labrenz M."/>
            <person name="Spormann A.M."/>
            <person name="Op den Camp H."/>
            <person name="Overmann J."/>
            <person name="Amann R."/>
            <person name="Jetten M.S.M."/>
            <person name="Mascher T."/>
            <person name="Medema M.H."/>
            <person name="Devos D.P."/>
            <person name="Kaster A.-K."/>
            <person name="Ovreas L."/>
            <person name="Rohde M."/>
            <person name="Galperin M.Y."/>
            <person name="Jogler C."/>
        </authorList>
    </citation>
    <scope>NUCLEOTIDE SEQUENCE [LARGE SCALE GENOMIC DNA]</scope>
    <source>
        <strain evidence="7 8">Pan44</strain>
    </source>
</reference>
<evidence type="ECO:0000256" key="1">
    <source>
        <dbReference type="ARBA" id="ARBA00001966"/>
    </source>
</evidence>
<dbReference type="EMBL" id="CP036271">
    <property type="protein sequence ID" value="QDT57175.1"/>
    <property type="molecule type" value="Genomic_DNA"/>
</dbReference>
<protein>
    <submittedName>
        <fullName evidence="7">Oxygen-independent coproporphyrinogen-III oxidase</fullName>
        <ecNumber evidence="7">1.3.98.3</ecNumber>
    </submittedName>
</protein>
<dbReference type="SFLD" id="SFLDG01065">
    <property type="entry name" value="anaerobic_coproporphyrinogen-I"/>
    <property type="match status" value="1"/>
</dbReference>
<dbReference type="GO" id="GO:0051989">
    <property type="term" value="F:coproporphyrinogen dehydrogenase activity"/>
    <property type="evidence" value="ECO:0007669"/>
    <property type="project" value="UniProtKB-EC"/>
</dbReference>
<gene>
    <name evidence="7" type="primary">hemN_2</name>
    <name evidence="7" type="ORF">Pan44_52420</name>
</gene>
<evidence type="ECO:0000256" key="3">
    <source>
        <dbReference type="ARBA" id="ARBA00022723"/>
    </source>
</evidence>
<dbReference type="CDD" id="cd01335">
    <property type="entry name" value="Radical_SAM"/>
    <property type="match status" value="1"/>
</dbReference>
<dbReference type="GO" id="GO:0051539">
    <property type="term" value="F:4 iron, 4 sulfur cluster binding"/>
    <property type="evidence" value="ECO:0007669"/>
    <property type="project" value="TreeGrafter"/>
</dbReference>
<keyword evidence="3" id="KW-0479">Metal-binding</keyword>
<dbReference type="Pfam" id="PF04055">
    <property type="entry name" value="Radical_SAM"/>
    <property type="match status" value="1"/>
</dbReference>
<dbReference type="GO" id="GO:0046872">
    <property type="term" value="F:metal ion binding"/>
    <property type="evidence" value="ECO:0007669"/>
    <property type="project" value="UniProtKB-KW"/>
</dbReference>
<evidence type="ECO:0000313" key="7">
    <source>
        <dbReference type="EMBL" id="QDT57175.1"/>
    </source>
</evidence>
<sequence length="434" mass="49822">MSTDAKTEIGSYFVSNYPPFSQWRTELTPDIYSALDREPNRSVPLGMYLHIPFCRKRCKFCYFRVYTQQNADMVKNYVDALDREVTILKDNAGVASRELQFVYFGGGTPSYLSARQLKTLRERLSHSVSWDNAKEVTFECEPGTLSLEKVQTLKEIGVTRVSLGVENFNDKILEENGRAHLSPEIQRAYDWLKQVGFPQINIDLIAGMIGETDENWTACVERALSMEPDNLTVYQMELPFNTVISKEMKEHGIESPVADWPTKRRWASEAIDRFVSAGYHLSSGNELVRDPVKDRFVYRDNLFRGSDILAVGVSSFGHFQGVHYQNLDHIEQYMTEVQAGRLPIHRAMSPSKHQRLIREWILQMKEGVVDSAPFRSKFGIDPLQEFAEPIANQEKAGYLKRSNGHIELTRKGLLQVDSLLTEYFEPAHRSVRYT</sequence>
<keyword evidence="2" id="KW-0949">S-adenosyl-L-methionine</keyword>
<dbReference type="InterPro" id="IPR007197">
    <property type="entry name" value="rSAM"/>
</dbReference>
<dbReference type="KEGG" id="ccos:Pan44_52420"/>
<evidence type="ECO:0000256" key="5">
    <source>
        <dbReference type="ARBA" id="ARBA00023014"/>
    </source>
</evidence>
<dbReference type="SFLD" id="SFLDG01082">
    <property type="entry name" value="B12-binding_domain_containing"/>
    <property type="match status" value="1"/>
</dbReference>
<dbReference type="AlphaFoldDB" id="A0A517SM22"/>
<feature type="domain" description="Radical SAM core" evidence="6">
    <location>
        <begin position="39"/>
        <end position="285"/>
    </location>
</feature>
<keyword evidence="5" id="KW-0411">Iron-sulfur</keyword>
<dbReference type="Pfam" id="PF06969">
    <property type="entry name" value="HemN_C"/>
    <property type="match status" value="1"/>
</dbReference>
<dbReference type="PANTHER" id="PTHR13932">
    <property type="entry name" value="COPROPORPHYRINIGEN III OXIDASE"/>
    <property type="match status" value="1"/>
</dbReference>
<evidence type="ECO:0000259" key="6">
    <source>
        <dbReference type="PROSITE" id="PS51918"/>
    </source>
</evidence>
<dbReference type="SUPFAM" id="SSF102114">
    <property type="entry name" value="Radical SAM enzymes"/>
    <property type="match status" value="1"/>
</dbReference>
<dbReference type="InterPro" id="IPR034505">
    <property type="entry name" value="Coproporphyrinogen-III_oxidase"/>
</dbReference>
<dbReference type="PANTHER" id="PTHR13932:SF5">
    <property type="entry name" value="RADICAL S-ADENOSYL METHIONINE DOMAIN-CONTAINING PROTEIN 1, MITOCHONDRIAL"/>
    <property type="match status" value="1"/>
</dbReference>
<dbReference type="GO" id="GO:0005737">
    <property type="term" value="C:cytoplasm"/>
    <property type="evidence" value="ECO:0007669"/>
    <property type="project" value="TreeGrafter"/>
</dbReference>
<keyword evidence="4" id="KW-0408">Iron</keyword>
<dbReference type="InParanoid" id="A0A517SM22"/>
<dbReference type="Gene3D" id="3.20.20.70">
    <property type="entry name" value="Aldolase class I"/>
    <property type="match status" value="1"/>
</dbReference>